<reference evidence="1 2" key="1">
    <citation type="submission" date="2018-02" db="EMBL/GenBank/DDBJ databases">
        <title>Genomic Encyclopedia of Archaeal and Bacterial Type Strains, Phase II (KMG-II): from individual species to whole genera.</title>
        <authorList>
            <person name="Goeker M."/>
        </authorList>
    </citation>
    <scope>NUCLEOTIDE SEQUENCE [LARGE SCALE GENOMIC DNA]</scope>
    <source>
        <strain evidence="1 2">DSM 29526</strain>
    </source>
</reference>
<dbReference type="NCBIfam" id="NF033711">
    <property type="entry name" value="T9SS_PorQ"/>
    <property type="match status" value="1"/>
</dbReference>
<comment type="caution">
    <text evidence="1">The sequence shown here is derived from an EMBL/GenBank/DDBJ whole genome shotgun (WGS) entry which is preliminary data.</text>
</comment>
<sequence length="350" mass="38666">MSRCRFVSVLVLFTATLTCQVGGISAYEFLNLPTSAAVAGLGGHHISVRNDDLTLAARNPALLNRDMHGQVALSHAFVPAGIHNSYLAYGRYLDDPKLTLQGGLQYVGYGSDLVRRDVTGQAIGTFSAGDFALTLGAAREIEERLSVGVNMKLIGSQLAGYGSFGIGFDAGVFYRDTSGRFGITLLARNFGRQLTHYADGGYREPMPFELQVGLSRELKYLPFRFSVIYRYLDRWNVLYDNPNTADDSPILINDESTDNTRGAGALFFDNLARHFVFNGELLIGKQRNLSLRVGYNHGLRRELRLVDFRSGAGYSFGFGWRTKRFRISYGRTTYHLGGGVNQLGLGTIIR</sequence>
<name>A0A2S6IAS7_9BACT</name>
<gene>
    <name evidence="1" type="ORF">CLV84_1580</name>
</gene>
<evidence type="ECO:0000313" key="1">
    <source>
        <dbReference type="EMBL" id="PPK88611.1"/>
    </source>
</evidence>
<accession>A0A2S6IAS7</accession>
<dbReference type="AlphaFoldDB" id="A0A2S6IAS7"/>
<dbReference type="RefSeq" id="WP_104419149.1">
    <property type="nucleotide sequence ID" value="NZ_PTJC01000005.1"/>
</dbReference>
<dbReference type="EMBL" id="PTJC01000005">
    <property type="protein sequence ID" value="PPK88611.1"/>
    <property type="molecule type" value="Genomic_DNA"/>
</dbReference>
<keyword evidence="2" id="KW-1185">Reference proteome</keyword>
<evidence type="ECO:0000313" key="2">
    <source>
        <dbReference type="Proteomes" id="UP000237662"/>
    </source>
</evidence>
<evidence type="ECO:0008006" key="3">
    <source>
        <dbReference type="Google" id="ProtNLM"/>
    </source>
</evidence>
<dbReference type="NCBIfam" id="NF033709">
    <property type="entry name" value="PorV_fam"/>
    <property type="match status" value="1"/>
</dbReference>
<dbReference type="OrthoDB" id="9809953at2"/>
<organism evidence="1 2">
    <name type="scientific">Neolewinella xylanilytica</name>
    <dbReference type="NCBI Taxonomy" id="1514080"/>
    <lineage>
        <taxon>Bacteria</taxon>
        <taxon>Pseudomonadati</taxon>
        <taxon>Bacteroidota</taxon>
        <taxon>Saprospiria</taxon>
        <taxon>Saprospirales</taxon>
        <taxon>Lewinellaceae</taxon>
        <taxon>Neolewinella</taxon>
    </lineage>
</organism>
<dbReference type="Proteomes" id="UP000237662">
    <property type="component" value="Unassembled WGS sequence"/>
</dbReference>
<proteinExistence type="predicted"/>
<protein>
    <recommendedName>
        <fullName evidence="3">Type IX secretion system protein PorQ</fullName>
    </recommendedName>
</protein>